<keyword evidence="2" id="KW-1133">Transmembrane helix</keyword>
<reference evidence="4 5" key="1">
    <citation type="submission" date="2019-05" db="EMBL/GenBank/DDBJ databases">
        <authorList>
            <person name="Lee S.D."/>
        </authorList>
    </citation>
    <scope>NUCLEOTIDE SEQUENCE [LARGE SCALE GENOMIC DNA]</scope>
    <source>
        <strain evidence="4 5">YC2-7</strain>
    </source>
</reference>
<dbReference type="AlphaFoldDB" id="A0A848KD28"/>
<protein>
    <submittedName>
        <fullName evidence="4">LytR family transcriptional regulator</fullName>
    </submittedName>
</protein>
<reference evidence="4 5" key="2">
    <citation type="submission" date="2020-06" db="EMBL/GenBank/DDBJ databases">
        <title>Antribacter stalactiti gen. nov., sp. nov., a new member of the family Nacardiaceae isolated from a cave.</title>
        <authorList>
            <person name="Kim I.S."/>
        </authorList>
    </citation>
    <scope>NUCLEOTIDE SEQUENCE [LARGE SCALE GENOMIC DNA]</scope>
    <source>
        <strain evidence="4 5">YC2-7</strain>
    </source>
</reference>
<proteinExistence type="predicted"/>
<dbReference type="Pfam" id="PF13399">
    <property type="entry name" value="LytR_C"/>
    <property type="match status" value="1"/>
</dbReference>
<dbReference type="EMBL" id="VCQU01000001">
    <property type="protein sequence ID" value="NMN94060.1"/>
    <property type="molecule type" value="Genomic_DNA"/>
</dbReference>
<organism evidence="4 5">
    <name type="scientific">Antrihabitans stalactiti</name>
    <dbReference type="NCBI Taxonomy" id="2584121"/>
    <lineage>
        <taxon>Bacteria</taxon>
        <taxon>Bacillati</taxon>
        <taxon>Actinomycetota</taxon>
        <taxon>Actinomycetes</taxon>
        <taxon>Mycobacteriales</taxon>
        <taxon>Nocardiaceae</taxon>
        <taxon>Antrihabitans</taxon>
    </lineage>
</organism>
<evidence type="ECO:0000256" key="1">
    <source>
        <dbReference type="SAM" id="MobiDB-lite"/>
    </source>
</evidence>
<evidence type="ECO:0000259" key="3">
    <source>
        <dbReference type="Pfam" id="PF13399"/>
    </source>
</evidence>
<gene>
    <name evidence="4" type="ORF">FGL95_03300</name>
</gene>
<dbReference type="NCBIfam" id="NF035953">
    <property type="entry name" value="integrity_Cei"/>
    <property type="match status" value="1"/>
</dbReference>
<accession>A0A848KD28</accession>
<sequence length="225" mass="23713">MVSLITDGSSTDPQGKPFPRRRRTPWLVMVAVFAVLALFVWAKVLTRSESSATPITCNSPKATTSAAPGSPTPPALGTRVGASRLQDVEPAALSATKVRVFNANGEHGQAAEVAQQLSDYGFPSSPVDNDPIYVDLNLDCYGQIRFGPSGRATAASLQLVAPCAELREDTRTDDGADLALGTVFREVAPNTDAEEVLRTLKDPSPGVAPAPLDLDLLAAARRAKC</sequence>
<feature type="domain" description="LytR/CpsA/Psr regulator C-terminal" evidence="3">
    <location>
        <begin position="96"/>
        <end position="184"/>
    </location>
</feature>
<dbReference type="Proteomes" id="UP000535543">
    <property type="component" value="Unassembled WGS sequence"/>
</dbReference>
<feature type="region of interest" description="Disordered" evidence="1">
    <location>
        <begin position="52"/>
        <end position="75"/>
    </location>
</feature>
<feature type="region of interest" description="Disordered" evidence="1">
    <location>
        <begin position="1"/>
        <end position="20"/>
    </location>
</feature>
<name>A0A848KD28_9NOCA</name>
<keyword evidence="5" id="KW-1185">Reference proteome</keyword>
<evidence type="ECO:0000313" key="4">
    <source>
        <dbReference type="EMBL" id="NMN94060.1"/>
    </source>
</evidence>
<keyword evidence="2" id="KW-0812">Transmembrane</keyword>
<dbReference type="InterPro" id="IPR027381">
    <property type="entry name" value="LytR/CpsA/Psr_C"/>
</dbReference>
<dbReference type="Gene3D" id="3.30.70.2390">
    <property type="match status" value="1"/>
</dbReference>
<feature type="compositionally biased region" description="Polar residues" evidence="1">
    <location>
        <begin position="1"/>
        <end position="13"/>
    </location>
</feature>
<dbReference type="RefSeq" id="WP_169584747.1">
    <property type="nucleotide sequence ID" value="NZ_VCQU01000001.1"/>
</dbReference>
<evidence type="ECO:0000313" key="5">
    <source>
        <dbReference type="Proteomes" id="UP000535543"/>
    </source>
</evidence>
<comment type="caution">
    <text evidence="4">The sequence shown here is derived from an EMBL/GenBank/DDBJ whole genome shotgun (WGS) entry which is preliminary data.</text>
</comment>
<feature type="compositionally biased region" description="Polar residues" evidence="1">
    <location>
        <begin position="52"/>
        <end position="61"/>
    </location>
</feature>
<evidence type="ECO:0000256" key="2">
    <source>
        <dbReference type="SAM" id="Phobius"/>
    </source>
</evidence>
<feature type="transmembrane region" description="Helical" evidence="2">
    <location>
        <begin position="26"/>
        <end position="44"/>
    </location>
</feature>
<keyword evidence="2" id="KW-0472">Membrane</keyword>